<keyword evidence="5" id="KW-0378">Hydrolase</keyword>
<dbReference type="SUPFAM" id="SSF51445">
    <property type="entry name" value="(Trans)glycosidases"/>
    <property type="match status" value="1"/>
</dbReference>
<sequence>MASSTDLVRPGNYRRFEREVPAWFTDAKLGVFVHWGPYSVPAWAEPIGELGTIDDSYWFTHNPYAEWYFNTIRIEGSPAAEHHRATYGDAPYDDFLDRWDAADFDPADVLALVKRAGAGYFVPTTKHHDGVTLWDAPGTGDRNTVARGPHRDLVAAFERATREAGLRFGVYYSGGLDWHFSQLPPITAEGEAFVRPVDAAYAEYAHAQVLDLIDRYSPDVLWNDIDWPDAGKPSGPFSAESLFERFYAANPEGVANDRWGETHWDYRTSEYQQDTDVERSGAWENCRGIGYSFGYNRLEDATHLLSGPAAVESFVDIVSRGGNLLLNIGLTAAGTVPELQRRTLEHLAAWNAINGDAVFGSTTLDTAIAGPSETPWLRWTRTGDTANAFVDAVGEVRIPASTAVDAASARLADGNRIAVRRDGGTIVLTVPEPSVAGPTLVRFGLAG</sequence>
<dbReference type="RefSeq" id="WP_348789973.1">
    <property type="nucleotide sequence ID" value="NZ_CP157390.1"/>
</dbReference>
<evidence type="ECO:0000256" key="4">
    <source>
        <dbReference type="ARBA" id="ARBA00022729"/>
    </source>
</evidence>
<dbReference type="GO" id="GO:0005764">
    <property type="term" value="C:lysosome"/>
    <property type="evidence" value="ECO:0007669"/>
    <property type="project" value="TreeGrafter"/>
</dbReference>
<dbReference type="InterPro" id="IPR017853">
    <property type="entry name" value="GH"/>
</dbReference>
<evidence type="ECO:0000256" key="2">
    <source>
        <dbReference type="ARBA" id="ARBA00007951"/>
    </source>
</evidence>
<dbReference type="SMART" id="SM00812">
    <property type="entry name" value="Alpha_L_fucos"/>
    <property type="match status" value="1"/>
</dbReference>
<dbReference type="InterPro" id="IPR057739">
    <property type="entry name" value="Glyco_hydro_29_N"/>
</dbReference>
<accession>A0AAU7GJ31</accession>
<protein>
    <recommendedName>
        <fullName evidence="3">alpha-L-fucosidase</fullName>
        <ecNumber evidence="3">3.2.1.51</ecNumber>
    </recommendedName>
</protein>
<keyword evidence="6" id="KW-0326">Glycosidase</keyword>
<dbReference type="EC" id="3.2.1.51" evidence="3"/>
<dbReference type="PIRSF" id="PIRSF001092">
    <property type="entry name" value="Alpha-L-fucosidase"/>
    <property type="match status" value="1"/>
</dbReference>
<dbReference type="PANTHER" id="PTHR10030">
    <property type="entry name" value="ALPHA-L-FUCOSIDASE"/>
    <property type="match status" value="1"/>
</dbReference>
<proteinExistence type="inferred from homology"/>
<feature type="site" description="May be important for catalysis" evidence="7">
    <location>
        <position position="286"/>
    </location>
</feature>
<comment type="function">
    <text evidence="1">Alpha-L-fucosidase is responsible for hydrolyzing the alpha-1,6-linked fucose joined to the reducing-end N-acetylglucosamine of the carbohydrate moieties of glycoproteins.</text>
</comment>
<dbReference type="GO" id="GO:0006004">
    <property type="term" value="P:fucose metabolic process"/>
    <property type="evidence" value="ECO:0007669"/>
    <property type="project" value="InterPro"/>
</dbReference>
<dbReference type="GO" id="GO:0016139">
    <property type="term" value="P:glycoside catabolic process"/>
    <property type="evidence" value="ECO:0007669"/>
    <property type="project" value="TreeGrafter"/>
</dbReference>
<dbReference type="AlphaFoldDB" id="A0AAU7GJ31"/>
<dbReference type="PRINTS" id="PR00741">
    <property type="entry name" value="GLHYDRLASE29"/>
</dbReference>
<gene>
    <name evidence="9" type="ORF">AAME72_09365</name>
</gene>
<name>A0AAU7GJ31_9MICO</name>
<evidence type="ECO:0000313" key="9">
    <source>
        <dbReference type="EMBL" id="XBM50063.1"/>
    </source>
</evidence>
<dbReference type="Gene3D" id="3.20.20.80">
    <property type="entry name" value="Glycosidases"/>
    <property type="match status" value="1"/>
</dbReference>
<dbReference type="PANTHER" id="PTHR10030:SF37">
    <property type="entry name" value="ALPHA-L-FUCOSIDASE-RELATED"/>
    <property type="match status" value="1"/>
</dbReference>
<comment type="similarity">
    <text evidence="2">Belongs to the glycosyl hydrolase 29 family.</text>
</comment>
<dbReference type="InterPro" id="IPR000933">
    <property type="entry name" value="Glyco_hydro_29"/>
</dbReference>
<evidence type="ECO:0000256" key="5">
    <source>
        <dbReference type="ARBA" id="ARBA00022801"/>
    </source>
</evidence>
<dbReference type="EMBL" id="CP157390">
    <property type="protein sequence ID" value="XBM50063.1"/>
    <property type="molecule type" value="Genomic_DNA"/>
</dbReference>
<dbReference type="GO" id="GO:0004560">
    <property type="term" value="F:alpha-L-fucosidase activity"/>
    <property type="evidence" value="ECO:0007669"/>
    <property type="project" value="InterPro"/>
</dbReference>
<feature type="domain" description="Glycoside hydrolase family 29 N-terminal" evidence="8">
    <location>
        <begin position="17"/>
        <end position="356"/>
    </location>
</feature>
<evidence type="ECO:0000256" key="6">
    <source>
        <dbReference type="ARBA" id="ARBA00023295"/>
    </source>
</evidence>
<keyword evidence="4" id="KW-0732">Signal</keyword>
<dbReference type="InterPro" id="IPR016286">
    <property type="entry name" value="FUC_metazoa-typ"/>
</dbReference>
<evidence type="ECO:0000256" key="1">
    <source>
        <dbReference type="ARBA" id="ARBA00004071"/>
    </source>
</evidence>
<organism evidence="9">
    <name type="scientific">Leifsonia sp. NPDC080035</name>
    <dbReference type="NCBI Taxonomy" id="3143936"/>
    <lineage>
        <taxon>Bacteria</taxon>
        <taxon>Bacillati</taxon>
        <taxon>Actinomycetota</taxon>
        <taxon>Actinomycetes</taxon>
        <taxon>Micrococcales</taxon>
        <taxon>Microbacteriaceae</taxon>
        <taxon>Leifsonia</taxon>
    </lineage>
</organism>
<evidence type="ECO:0000259" key="8">
    <source>
        <dbReference type="Pfam" id="PF01120"/>
    </source>
</evidence>
<evidence type="ECO:0000256" key="7">
    <source>
        <dbReference type="PIRSR" id="PIRSR001092-1"/>
    </source>
</evidence>
<evidence type="ECO:0000256" key="3">
    <source>
        <dbReference type="ARBA" id="ARBA00012662"/>
    </source>
</evidence>
<dbReference type="Pfam" id="PF01120">
    <property type="entry name" value="Alpha_L_fucos"/>
    <property type="match status" value="1"/>
</dbReference>
<reference evidence="9" key="1">
    <citation type="submission" date="2024-05" db="EMBL/GenBank/DDBJ databases">
        <title>The Natural Products Discovery Center: Release of the First 8490 Sequenced Strains for Exploring Actinobacteria Biosynthetic Diversity.</title>
        <authorList>
            <person name="Kalkreuter E."/>
            <person name="Kautsar S.A."/>
            <person name="Yang D."/>
            <person name="Bader C.D."/>
            <person name="Teijaro C.N."/>
            <person name="Fluegel L."/>
            <person name="Davis C.M."/>
            <person name="Simpson J.R."/>
            <person name="Lauterbach L."/>
            <person name="Steele A.D."/>
            <person name="Gui C."/>
            <person name="Meng S."/>
            <person name="Li G."/>
            <person name="Viehrig K."/>
            <person name="Ye F."/>
            <person name="Su P."/>
            <person name="Kiefer A.F."/>
            <person name="Nichols A."/>
            <person name="Cepeda A.J."/>
            <person name="Yan W."/>
            <person name="Fan B."/>
            <person name="Jiang Y."/>
            <person name="Adhikari A."/>
            <person name="Zheng C.-J."/>
            <person name="Schuster L."/>
            <person name="Cowan T.M."/>
            <person name="Smanski M.J."/>
            <person name="Chevrette M.G."/>
            <person name="de Carvalho L.P.S."/>
            <person name="Shen B."/>
        </authorList>
    </citation>
    <scope>NUCLEOTIDE SEQUENCE</scope>
    <source>
        <strain evidence="9">NPDC080035</strain>
    </source>
</reference>